<keyword evidence="6 8" id="KW-0862">Zinc</keyword>
<dbReference type="PANTHER" id="PTHR11086">
    <property type="entry name" value="DEOXYCYTIDYLATE DEAMINASE-RELATED"/>
    <property type="match status" value="1"/>
</dbReference>
<keyword evidence="5" id="KW-0378">Hydrolase</keyword>
<dbReference type="PROSITE" id="PS51747">
    <property type="entry name" value="CYT_DCMP_DEAMINASES_2"/>
    <property type="match status" value="1"/>
</dbReference>
<evidence type="ECO:0000313" key="10">
    <source>
        <dbReference type="EMBL" id="QEH62085.1"/>
    </source>
</evidence>
<reference evidence="10 11" key="1">
    <citation type="submission" date="2019-08" db="EMBL/GenBank/DDBJ databases">
        <title>Complete genome sequence of Spiroplasma chinense CCH (DSM 19755).</title>
        <authorList>
            <person name="Shen H.-Y."/>
            <person name="Lin Y.-C."/>
            <person name="Chou L."/>
            <person name="Kuo C.-H."/>
        </authorList>
    </citation>
    <scope>NUCLEOTIDE SEQUENCE [LARGE SCALE GENOMIC DNA]</scope>
    <source>
        <strain evidence="10 11">CCH</strain>
    </source>
</reference>
<proteinExistence type="inferred from homology"/>
<sequence length="159" mass="18182">MNCRDNYIDWNTYFMAMVELNAMKSKDPNTQVGAVIVNDLKQIVSTGYNGMPRGFNDNDYPWDREGEWQDTKYPYIVHAELNAILSSGHNVRGCYMYTSLFPCNECSKSLIQSGIKKVYFASDKYNGTIENKVSKKMLDDAGISYEKLAKVELSLKIEK</sequence>
<comment type="cofactor">
    <cofactor evidence="1 8">
        <name>Zn(2+)</name>
        <dbReference type="ChEBI" id="CHEBI:29105"/>
    </cofactor>
</comment>
<evidence type="ECO:0000256" key="5">
    <source>
        <dbReference type="ARBA" id="ARBA00022801"/>
    </source>
</evidence>
<dbReference type="PANTHER" id="PTHR11086:SF18">
    <property type="entry name" value="DEOXYCYTIDYLATE DEAMINASE"/>
    <property type="match status" value="1"/>
</dbReference>
<name>A0A5B9Y5I7_9MOLU</name>
<dbReference type="SUPFAM" id="SSF53927">
    <property type="entry name" value="Cytidine deaminase-like"/>
    <property type="match status" value="1"/>
</dbReference>
<evidence type="ECO:0000256" key="7">
    <source>
        <dbReference type="PIRSR" id="PIRSR006019-1"/>
    </source>
</evidence>
<dbReference type="PROSITE" id="PS00903">
    <property type="entry name" value="CYT_DCMP_DEAMINASES_1"/>
    <property type="match status" value="1"/>
</dbReference>
<evidence type="ECO:0000256" key="1">
    <source>
        <dbReference type="ARBA" id="ARBA00001947"/>
    </source>
</evidence>
<dbReference type="InterPro" id="IPR016473">
    <property type="entry name" value="dCMP_deaminase"/>
</dbReference>
<feature type="binding site" evidence="8">
    <location>
        <position position="103"/>
    </location>
    <ligand>
        <name>Zn(2+)</name>
        <dbReference type="ChEBI" id="CHEBI:29105"/>
        <note>catalytic</note>
    </ligand>
</feature>
<dbReference type="GO" id="GO:0006220">
    <property type="term" value="P:pyrimidine nucleotide metabolic process"/>
    <property type="evidence" value="ECO:0007669"/>
    <property type="project" value="InterPro"/>
</dbReference>
<dbReference type="Pfam" id="PF00383">
    <property type="entry name" value="dCMP_cyt_deam_1"/>
    <property type="match status" value="1"/>
</dbReference>
<dbReference type="PIRSF" id="PIRSF006019">
    <property type="entry name" value="dCMP_deaminase"/>
    <property type="match status" value="1"/>
</dbReference>
<dbReference type="RefSeq" id="WP_166508455.1">
    <property type="nucleotide sequence ID" value="NZ_CP043026.1"/>
</dbReference>
<gene>
    <name evidence="10" type="primary">comEB</name>
    <name evidence="10" type="ORF">SCHIN_v1c08900</name>
</gene>
<feature type="binding site" evidence="8">
    <location>
        <position position="106"/>
    </location>
    <ligand>
        <name>Zn(2+)</name>
        <dbReference type="ChEBI" id="CHEBI:29105"/>
        <note>catalytic</note>
    </ligand>
</feature>
<dbReference type="GO" id="GO:0008270">
    <property type="term" value="F:zinc ion binding"/>
    <property type="evidence" value="ECO:0007669"/>
    <property type="project" value="InterPro"/>
</dbReference>
<feature type="binding site" evidence="8">
    <location>
        <position position="78"/>
    </location>
    <ligand>
        <name>Zn(2+)</name>
        <dbReference type="ChEBI" id="CHEBI:29105"/>
        <note>catalytic</note>
    </ligand>
</feature>
<comment type="similarity">
    <text evidence="2">Belongs to the cytidine and deoxycytidylate deaminase family.</text>
</comment>
<dbReference type="InterPro" id="IPR002125">
    <property type="entry name" value="CMP_dCMP_dom"/>
</dbReference>
<feature type="active site" description="Proton donor" evidence="7">
    <location>
        <position position="80"/>
    </location>
</feature>
<dbReference type="CDD" id="cd01286">
    <property type="entry name" value="deoxycytidylate_deaminase"/>
    <property type="match status" value="1"/>
</dbReference>
<dbReference type="GO" id="GO:0009165">
    <property type="term" value="P:nucleotide biosynthetic process"/>
    <property type="evidence" value="ECO:0007669"/>
    <property type="project" value="UniProtKB-KW"/>
</dbReference>
<dbReference type="AlphaFoldDB" id="A0A5B9Y5I7"/>
<dbReference type="InterPro" id="IPR035105">
    <property type="entry name" value="Deoxycytidylate_deaminase_dom"/>
</dbReference>
<keyword evidence="11" id="KW-1185">Reference proteome</keyword>
<keyword evidence="3 8" id="KW-0479">Metal-binding</keyword>
<evidence type="ECO:0000313" key="11">
    <source>
        <dbReference type="Proteomes" id="UP000323144"/>
    </source>
</evidence>
<dbReference type="InterPro" id="IPR015517">
    <property type="entry name" value="dCMP_deaminase-rel"/>
</dbReference>
<dbReference type="GO" id="GO:0005737">
    <property type="term" value="C:cytoplasm"/>
    <property type="evidence" value="ECO:0007669"/>
    <property type="project" value="TreeGrafter"/>
</dbReference>
<protein>
    <submittedName>
        <fullName evidence="10">Deoxycytidylate deaminase</fullName>
    </submittedName>
</protein>
<dbReference type="InterPro" id="IPR016192">
    <property type="entry name" value="APOBEC/CMP_deaminase_Zn-bd"/>
</dbReference>
<accession>A0A5B9Y5I7</accession>
<dbReference type="EMBL" id="CP043026">
    <property type="protein sequence ID" value="QEH62085.1"/>
    <property type="molecule type" value="Genomic_DNA"/>
</dbReference>
<feature type="domain" description="CMP/dCMP-type deaminase" evidence="9">
    <location>
        <begin position="9"/>
        <end position="145"/>
    </location>
</feature>
<evidence type="ECO:0000256" key="3">
    <source>
        <dbReference type="ARBA" id="ARBA00022723"/>
    </source>
</evidence>
<dbReference type="KEGG" id="schi:SCHIN_v1c08900"/>
<dbReference type="Gene3D" id="3.40.140.10">
    <property type="entry name" value="Cytidine Deaminase, domain 2"/>
    <property type="match status" value="1"/>
</dbReference>
<keyword evidence="4" id="KW-0545">Nucleotide biosynthesis</keyword>
<evidence type="ECO:0000256" key="8">
    <source>
        <dbReference type="PIRSR" id="PIRSR006019-2"/>
    </source>
</evidence>
<dbReference type="Proteomes" id="UP000323144">
    <property type="component" value="Chromosome"/>
</dbReference>
<evidence type="ECO:0000256" key="6">
    <source>
        <dbReference type="ARBA" id="ARBA00022833"/>
    </source>
</evidence>
<evidence type="ECO:0000256" key="2">
    <source>
        <dbReference type="ARBA" id="ARBA00006576"/>
    </source>
</evidence>
<dbReference type="GO" id="GO:0004132">
    <property type="term" value="F:dCMP deaminase activity"/>
    <property type="evidence" value="ECO:0007669"/>
    <property type="project" value="InterPro"/>
</dbReference>
<evidence type="ECO:0000259" key="9">
    <source>
        <dbReference type="PROSITE" id="PS51747"/>
    </source>
</evidence>
<evidence type="ECO:0000256" key="4">
    <source>
        <dbReference type="ARBA" id="ARBA00022727"/>
    </source>
</evidence>
<dbReference type="InterPro" id="IPR016193">
    <property type="entry name" value="Cytidine_deaminase-like"/>
</dbReference>
<organism evidence="10 11">
    <name type="scientific">Spiroplasma chinense</name>
    <dbReference type="NCBI Taxonomy" id="216932"/>
    <lineage>
        <taxon>Bacteria</taxon>
        <taxon>Bacillati</taxon>
        <taxon>Mycoplasmatota</taxon>
        <taxon>Mollicutes</taxon>
        <taxon>Entomoplasmatales</taxon>
        <taxon>Spiroplasmataceae</taxon>
        <taxon>Spiroplasma</taxon>
    </lineage>
</organism>
<dbReference type="FunFam" id="3.40.140.10:FF:000021">
    <property type="entry name" value="Deoxycytidylate deaminase"/>
    <property type="match status" value="1"/>
</dbReference>